<reference evidence="3 4" key="1">
    <citation type="submission" date="2024-12" db="EMBL/GenBank/DDBJ databases">
        <title>Forecasting of Potato common scab and diversities of Pathogenic streptomyces spp. in china.</title>
        <authorList>
            <person name="Handique U."/>
            <person name="Wu J."/>
        </authorList>
    </citation>
    <scope>NUCLEOTIDE SEQUENCE [LARGE SCALE GENOMIC DNA]</scope>
    <source>
        <strain evidence="3 4">ZRIMU1585</strain>
    </source>
</reference>
<dbReference type="Proteomes" id="UP001631993">
    <property type="component" value="Unassembled WGS sequence"/>
</dbReference>
<gene>
    <name evidence="3" type="ORF">ACKI1S_30635</name>
</gene>
<dbReference type="SMART" id="SM00470">
    <property type="entry name" value="ParB"/>
    <property type="match status" value="1"/>
</dbReference>
<dbReference type="EMBL" id="JBJVNE010000016">
    <property type="protein sequence ID" value="MFM9650496.1"/>
    <property type="molecule type" value="Genomic_DNA"/>
</dbReference>
<dbReference type="InterPro" id="IPR003115">
    <property type="entry name" value="ParB_N"/>
</dbReference>
<sequence length="378" mass="41015">MQLFHLGSISQQVMLIVNSGGGVSMSRYDTIDLLESKLKGGSADLTESASTAASSERVIISVPISLLLPGDSPRLGGHDADHVTRLVELDTKLPPILVHRGSMRVIDGLHRLMAAFLKGDETIDAELFDGTADEAFLRAVQANVTHGLPLSREDRRVAAARIISSHPEMSDRAIARVAGLGAKAVAAVRRRALDTPSVRARIGRDGKVRPLNSEEGRKRAAELVAENPQASLREVARRAGISPATVSDVKKRLLSGESPLPERRSQASKDEAEEPVGALPQQLTEQSAGRKVRHIQPDPASLVERLLRDPSLRHKEEGRHLLRVLQQNAMVEQRWARLAAAVPSHCGGIIVDLARQYAETWTEFASELDSRIVGDAPQ</sequence>
<evidence type="ECO:0000256" key="1">
    <source>
        <dbReference type="SAM" id="MobiDB-lite"/>
    </source>
</evidence>
<evidence type="ECO:0000313" key="4">
    <source>
        <dbReference type="Proteomes" id="UP001631993"/>
    </source>
</evidence>
<keyword evidence="4" id="KW-1185">Reference proteome</keyword>
<dbReference type="Gene3D" id="1.10.357.10">
    <property type="entry name" value="Tetracycline Repressor, domain 2"/>
    <property type="match status" value="1"/>
</dbReference>
<dbReference type="GeneID" id="93760780"/>
<dbReference type="InterPro" id="IPR036086">
    <property type="entry name" value="ParB/Sulfiredoxin_sf"/>
</dbReference>
<comment type="caution">
    <text evidence="3">The sequence shown here is derived from an EMBL/GenBank/DDBJ whole genome shotgun (WGS) entry which is preliminary data.</text>
</comment>
<organism evidence="3 4">
    <name type="scientific">Streptomyces galilaeus</name>
    <dbReference type="NCBI Taxonomy" id="33899"/>
    <lineage>
        <taxon>Bacteria</taxon>
        <taxon>Bacillati</taxon>
        <taxon>Actinomycetota</taxon>
        <taxon>Actinomycetes</taxon>
        <taxon>Kitasatosporales</taxon>
        <taxon>Streptomycetaceae</taxon>
        <taxon>Streptomyces</taxon>
    </lineage>
</organism>
<feature type="region of interest" description="Disordered" evidence="1">
    <location>
        <begin position="250"/>
        <end position="295"/>
    </location>
</feature>
<evidence type="ECO:0000259" key="2">
    <source>
        <dbReference type="SMART" id="SM00470"/>
    </source>
</evidence>
<feature type="domain" description="ParB-like N-terminal" evidence="2">
    <location>
        <begin position="60"/>
        <end position="144"/>
    </location>
</feature>
<dbReference type="SUPFAM" id="SSF110849">
    <property type="entry name" value="ParB/Sulfiredoxin"/>
    <property type="match status" value="1"/>
</dbReference>
<evidence type="ECO:0000313" key="3">
    <source>
        <dbReference type="EMBL" id="MFM9650496.1"/>
    </source>
</evidence>
<name>A0ABW9IPV3_STRGJ</name>
<feature type="compositionally biased region" description="Basic and acidic residues" evidence="1">
    <location>
        <begin position="260"/>
        <end position="270"/>
    </location>
</feature>
<proteinExistence type="predicted"/>
<dbReference type="RefSeq" id="WP_229894601.1">
    <property type="nucleotide sequence ID" value="NZ_BMVS01000011.1"/>
</dbReference>
<protein>
    <submittedName>
        <fullName evidence="3">Transcriptional regulator</fullName>
    </submittedName>
</protein>
<accession>A0ABW9IPV3</accession>